<dbReference type="OrthoDB" id="343070at2759"/>
<dbReference type="SUPFAM" id="SSF57997">
    <property type="entry name" value="Tropomyosin"/>
    <property type="match status" value="1"/>
</dbReference>
<comment type="caution">
    <text evidence="2">The sequence shown here is derived from an EMBL/GenBank/DDBJ whole genome shotgun (WGS) entry which is preliminary data.</text>
</comment>
<keyword evidence="3" id="KW-1185">Reference proteome</keyword>
<accession>A0A9N9EFB4</accession>
<sequence>MTTNEECTRLRQELNSVRSIYEQRLQDSNTRFKRLQRFSENQKHQLEEIRQNVTQAEQEKTKAINDCKAANERLDKLHLELAFMERNTLEQITILRSQFQQQIFELQNELQSVKMSEYQWKNKLTIADAEKESLRAQLTSMENDVKQWQSLIKTTSDSKNAEIDSLNSKVEN</sequence>
<protein>
    <submittedName>
        <fullName evidence="2">6319_t:CDS:1</fullName>
    </submittedName>
</protein>
<evidence type="ECO:0000256" key="1">
    <source>
        <dbReference type="SAM" id="Coils"/>
    </source>
</evidence>
<reference evidence="2" key="1">
    <citation type="submission" date="2021-06" db="EMBL/GenBank/DDBJ databases">
        <authorList>
            <person name="Kallberg Y."/>
            <person name="Tangrot J."/>
            <person name="Rosling A."/>
        </authorList>
    </citation>
    <scope>NUCLEOTIDE SEQUENCE</scope>
    <source>
        <strain evidence="2">CL551</strain>
    </source>
</reference>
<feature type="coiled-coil region" evidence="1">
    <location>
        <begin position="39"/>
        <end position="151"/>
    </location>
</feature>
<proteinExistence type="predicted"/>
<organism evidence="2 3">
    <name type="scientific">Acaulospora morrowiae</name>
    <dbReference type="NCBI Taxonomy" id="94023"/>
    <lineage>
        <taxon>Eukaryota</taxon>
        <taxon>Fungi</taxon>
        <taxon>Fungi incertae sedis</taxon>
        <taxon>Mucoromycota</taxon>
        <taxon>Glomeromycotina</taxon>
        <taxon>Glomeromycetes</taxon>
        <taxon>Diversisporales</taxon>
        <taxon>Acaulosporaceae</taxon>
        <taxon>Acaulospora</taxon>
    </lineage>
</organism>
<gene>
    <name evidence="2" type="ORF">AMORRO_LOCUS10983</name>
</gene>
<feature type="non-terminal residue" evidence="2">
    <location>
        <position position="1"/>
    </location>
</feature>
<name>A0A9N9EFB4_9GLOM</name>
<keyword evidence="1" id="KW-0175">Coiled coil</keyword>
<dbReference type="Proteomes" id="UP000789342">
    <property type="component" value="Unassembled WGS sequence"/>
</dbReference>
<dbReference type="EMBL" id="CAJVPV010013105">
    <property type="protein sequence ID" value="CAG8674944.1"/>
    <property type="molecule type" value="Genomic_DNA"/>
</dbReference>
<evidence type="ECO:0000313" key="2">
    <source>
        <dbReference type="EMBL" id="CAG8674944.1"/>
    </source>
</evidence>
<evidence type="ECO:0000313" key="3">
    <source>
        <dbReference type="Proteomes" id="UP000789342"/>
    </source>
</evidence>
<dbReference type="AlphaFoldDB" id="A0A9N9EFB4"/>